<dbReference type="SUPFAM" id="SSF51735">
    <property type="entry name" value="NAD(P)-binding Rossmann-fold domains"/>
    <property type="match status" value="1"/>
</dbReference>
<dbReference type="Gene3D" id="3.40.50.720">
    <property type="entry name" value="NAD(P)-binding Rossmann-like Domain"/>
    <property type="match status" value="1"/>
</dbReference>
<evidence type="ECO:0000313" key="2">
    <source>
        <dbReference type="EMBL" id="UUI01126.1"/>
    </source>
</evidence>
<dbReference type="Pfam" id="PF00107">
    <property type="entry name" value="ADH_zinc_N"/>
    <property type="match status" value="1"/>
</dbReference>
<dbReference type="InterPro" id="IPR036291">
    <property type="entry name" value="NAD(P)-bd_dom_sf"/>
</dbReference>
<dbReference type="InterPro" id="IPR051397">
    <property type="entry name" value="Zn-ADH-like_protein"/>
</dbReference>
<name>A0ABY5JLW6_9BACI</name>
<gene>
    <name evidence="2" type="ORF">NP439_13755</name>
</gene>
<dbReference type="InterPro" id="IPR020843">
    <property type="entry name" value="ER"/>
</dbReference>
<dbReference type="PANTHER" id="PTHR43677">
    <property type="entry name" value="SHORT-CHAIN DEHYDROGENASE/REDUCTASE"/>
    <property type="match status" value="1"/>
</dbReference>
<dbReference type="EMBL" id="CP101914">
    <property type="protein sequence ID" value="UUI01126.1"/>
    <property type="molecule type" value="Genomic_DNA"/>
</dbReference>
<protein>
    <submittedName>
        <fullName evidence="2">Zinc-binding alcohol dehydrogenase family protein</fullName>
    </submittedName>
</protein>
<accession>A0ABY5JLW6</accession>
<dbReference type="SMART" id="SM00829">
    <property type="entry name" value="PKS_ER"/>
    <property type="match status" value="1"/>
</dbReference>
<sequence length="322" mass="34894">MKAAVLHKFGEVPQYKDFADPSPGKNEVLIHVKAAILENVDQMIARGEHFASRQFLSELPAIVGIRGVGELSDGKLVGFSGMKAPYGAMAEKVVVPNESTVLIPDGISAEEAVALPPAALTSLFPLKWGVKIKPGNTVLINGATGIAGKLAVQIAKLLGAGRVIGTGRNQKSLQRIKELGADTVLDLKQSEDNLFNSFKKEVDRGIDIILDFLWGYPTEILLKSIVPQEINLNGQRTCLVQIGEKAGTNLRLPANALRTSGLEISGGAAGITPAFIQEGTELIWEWLKEDKLHMDIEKVPLQDIENIWNRPDFQGKRIVITP</sequence>
<dbReference type="Proteomes" id="UP001059773">
    <property type="component" value="Chromosome"/>
</dbReference>
<feature type="domain" description="Enoyl reductase (ER)" evidence="1">
    <location>
        <begin position="10"/>
        <end position="283"/>
    </location>
</feature>
<dbReference type="InterPro" id="IPR011032">
    <property type="entry name" value="GroES-like_sf"/>
</dbReference>
<dbReference type="RefSeq" id="WP_256706556.1">
    <property type="nucleotide sequence ID" value="NZ_CP101914.1"/>
</dbReference>
<keyword evidence="3" id="KW-1185">Reference proteome</keyword>
<dbReference type="InterPro" id="IPR013149">
    <property type="entry name" value="ADH-like_C"/>
</dbReference>
<dbReference type="SUPFAM" id="SSF50129">
    <property type="entry name" value="GroES-like"/>
    <property type="match status" value="1"/>
</dbReference>
<evidence type="ECO:0000259" key="1">
    <source>
        <dbReference type="SMART" id="SM00829"/>
    </source>
</evidence>
<evidence type="ECO:0000313" key="3">
    <source>
        <dbReference type="Proteomes" id="UP001059773"/>
    </source>
</evidence>
<proteinExistence type="predicted"/>
<reference evidence="2" key="1">
    <citation type="submission" date="2022-07" db="EMBL/GenBank/DDBJ databases">
        <title>FELIX.</title>
        <authorList>
            <person name="Wan K.H."/>
            <person name="Park S."/>
            <person name="Lawrence Q."/>
            <person name="Eichenberger J.P."/>
            <person name="Booth B.W."/>
            <person name="Piaggio A.J."/>
            <person name="Chandler J.C."/>
            <person name="Franklin A.B."/>
            <person name="Celniker S.E."/>
        </authorList>
    </citation>
    <scope>NUCLEOTIDE SEQUENCE</scope>
    <source>
        <strain evidence="2">QA-1986 374</strain>
    </source>
</reference>
<organism evidence="2 3">
    <name type="scientific">Oceanobacillus jeddahense</name>
    <dbReference type="NCBI Taxonomy" id="1462527"/>
    <lineage>
        <taxon>Bacteria</taxon>
        <taxon>Bacillati</taxon>
        <taxon>Bacillota</taxon>
        <taxon>Bacilli</taxon>
        <taxon>Bacillales</taxon>
        <taxon>Bacillaceae</taxon>
        <taxon>Oceanobacillus</taxon>
    </lineage>
</organism>
<dbReference type="PANTHER" id="PTHR43677:SF11">
    <property type="entry name" value="ZINC-CONTAINING ALCOHOL DEHYDROGENASE"/>
    <property type="match status" value="1"/>
</dbReference>
<dbReference type="Gene3D" id="3.90.180.10">
    <property type="entry name" value="Medium-chain alcohol dehydrogenases, catalytic domain"/>
    <property type="match status" value="1"/>
</dbReference>